<dbReference type="EC" id="4.1.1.15" evidence="3 8"/>
<comment type="cofactor">
    <cofactor evidence="1 6 7">
        <name>pyridoxal 5'-phosphate</name>
        <dbReference type="ChEBI" id="CHEBI:597326"/>
    </cofactor>
</comment>
<dbReference type="GO" id="GO:0004351">
    <property type="term" value="F:glutamate decarboxylase activity"/>
    <property type="evidence" value="ECO:0007669"/>
    <property type="project" value="UniProtKB-EC"/>
</dbReference>
<dbReference type="FunFam" id="4.10.280.50:FF:000001">
    <property type="entry name" value="Glutamate decarboxylase"/>
    <property type="match status" value="1"/>
</dbReference>
<evidence type="ECO:0000256" key="8">
    <source>
        <dbReference type="RuleBase" id="RU361171"/>
    </source>
</evidence>
<evidence type="ECO:0000256" key="2">
    <source>
        <dbReference type="ARBA" id="ARBA00009533"/>
    </source>
</evidence>
<reference evidence="9" key="2">
    <citation type="submission" date="2018-05" db="EMBL/GenBank/DDBJ databases">
        <title>OmerRS3 (Oryza meridionalis Reference Sequence Version 3).</title>
        <authorList>
            <person name="Zhang J."/>
            <person name="Kudrna D."/>
            <person name="Lee S."/>
            <person name="Talag J."/>
            <person name="Welchert J."/>
            <person name="Wing R.A."/>
        </authorList>
    </citation>
    <scope>NUCLEOTIDE SEQUENCE [LARGE SCALE GENOMIC DNA]</scope>
    <source>
        <strain evidence="9">cv. OR44</strain>
    </source>
</reference>
<dbReference type="SUPFAM" id="SSF53383">
    <property type="entry name" value="PLP-dependent transferases"/>
    <property type="match status" value="1"/>
</dbReference>
<dbReference type="GO" id="GO:0005829">
    <property type="term" value="C:cytosol"/>
    <property type="evidence" value="ECO:0007669"/>
    <property type="project" value="TreeGrafter"/>
</dbReference>
<dbReference type="Gene3D" id="4.10.280.50">
    <property type="match status" value="1"/>
</dbReference>
<sequence>MVVSVAATDSDTAQPVQYSTFFASRYVRDPLPRFRMPEQSIPREAAYQIINDELMLDGNPRLNLASFVTTWMEPECDKLIMDSVNKNYVDMDEYPVTTELQNRCVNMIAHLFNAPIKEDETAIGVGTVGSSEAIMLAGLAFKRKWQNKRKEQGKPCDKPNIVTGANVQVCWEKFARYFEVELKEVKLSEGYYVMDPVKAVEMVDENTICVAAILGSTLTGEFEDVKLLNNLLTEKNKETGYAFYMFFSQSTICTMQQQYACFRLSLEVDRWDVPIHVDAASGGFIAPFLYPELEWDFRLPLVKSINVSGHKYGLVYPGVGWSFGEAKRICLRTHFPYKLSGDRPADIHSELLQSSWQYGVGSSQIIAQYYQLIRLGFEGYKNIMQNCMENTAILREGIEATGRFEILSKEAGVPLVAFSLKDSGRYTVFDISENLRRFGWIVPAYTMPANAEHVAVLRVVIREDFSRSLAERLVSDIVKILHELDAHSAQVLKISSAIAKQQSGDDGVVTKKSVLETEREIFAYWRDQVKKKQTGIC</sequence>
<comment type="catalytic activity">
    <reaction evidence="8">
        <text>L-glutamate + H(+) = 4-aminobutanoate + CO2</text>
        <dbReference type="Rhea" id="RHEA:17785"/>
        <dbReference type="ChEBI" id="CHEBI:15378"/>
        <dbReference type="ChEBI" id="CHEBI:16526"/>
        <dbReference type="ChEBI" id="CHEBI:29985"/>
        <dbReference type="ChEBI" id="CHEBI:59888"/>
        <dbReference type="EC" id="4.1.1.15"/>
    </reaction>
</comment>
<comment type="similarity">
    <text evidence="2 7">Belongs to the group II decarboxylase family.</text>
</comment>
<dbReference type="FunFam" id="3.90.1150.160:FF:000001">
    <property type="entry name" value="Glutamate decarboxylase"/>
    <property type="match status" value="1"/>
</dbReference>
<organism evidence="9">
    <name type="scientific">Oryza meridionalis</name>
    <dbReference type="NCBI Taxonomy" id="40149"/>
    <lineage>
        <taxon>Eukaryota</taxon>
        <taxon>Viridiplantae</taxon>
        <taxon>Streptophyta</taxon>
        <taxon>Embryophyta</taxon>
        <taxon>Tracheophyta</taxon>
        <taxon>Spermatophyta</taxon>
        <taxon>Magnoliopsida</taxon>
        <taxon>Liliopsida</taxon>
        <taxon>Poales</taxon>
        <taxon>Poaceae</taxon>
        <taxon>BOP clade</taxon>
        <taxon>Oryzoideae</taxon>
        <taxon>Oryzeae</taxon>
        <taxon>Oryzinae</taxon>
        <taxon>Oryza</taxon>
    </lineage>
</organism>
<dbReference type="InterPro" id="IPR010107">
    <property type="entry name" value="Glutamate_decarboxylase"/>
</dbReference>
<dbReference type="eggNOG" id="KOG1383">
    <property type="taxonomic scope" value="Eukaryota"/>
</dbReference>
<dbReference type="GO" id="GO:0006538">
    <property type="term" value="P:L-glutamate catabolic process"/>
    <property type="evidence" value="ECO:0007669"/>
    <property type="project" value="TreeGrafter"/>
</dbReference>
<evidence type="ECO:0000256" key="1">
    <source>
        <dbReference type="ARBA" id="ARBA00001933"/>
    </source>
</evidence>
<reference evidence="9" key="1">
    <citation type="submission" date="2015-04" db="UniProtKB">
        <authorList>
            <consortium name="EnsemblPlants"/>
        </authorList>
    </citation>
    <scope>IDENTIFICATION</scope>
</reference>
<dbReference type="InterPro" id="IPR015421">
    <property type="entry name" value="PyrdxlP-dep_Trfase_major"/>
</dbReference>
<dbReference type="HOGENOM" id="CLU_019582_2_2_1"/>
<dbReference type="NCBIfam" id="TIGR01788">
    <property type="entry name" value="Glu-decarb-GAD"/>
    <property type="match status" value="1"/>
</dbReference>
<protein>
    <recommendedName>
        <fullName evidence="3 8">Glutamate decarboxylase</fullName>
        <ecNumber evidence="3 8">4.1.1.15</ecNumber>
    </recommendedName>
</protein>
<dbReference type="InterPro" id="IPR002129">
    <property type="entry name" value="PyrdxlP-dep_de-COase"/>
</dbReference>
<dbReference type="InterPro" id="IPR015424">
    <property type="entry name" value="PyrdxlP-dep_Trfase"/>
</dbReference>
<evidence type="ECO:0000313" key="9">
    <source>
        <dbReference type="EnsemblPlants" id="OMERI08G14080.1"/>
    </source>
</evidence>
<proteinExistence type="inferred from homology"/>
<dbReference type="EnsemblPlants" id="OMERI08G14080.1">
    <property type="protein sequence ID" value="OMERI08G14080.1"/>
    <property type="gene ID" value="OMERI08G14080"/>
</dbReference>
<dbReference type="STRING" id="40149.A0A0E0EMA1"/>
<dbReference type="PANTHER" id="PTHR43321:SF37">
    <property type="entry name" value="GLUTAMATE DECARBOXYLASE"/>
    <property type="match status" value="1"/>
</dbReference>
<evidence type="ECO:0000256" key="3">
    <source>
        <dbReference type="ARBA" id="ARBA00012421"/>
    </source>
</evidence>
<dbReference type="AlphaFoldDB" id="A0A0E0EMA1"/>
<accession>A0A0E0EMA1</accession>
<dbReference type="Gene3D" id="3.90.1150.160">
    <property type="match status" value="1"/>
</dbReference>
<evidence type="ECO:0000256" key="7">
    <source>
        <dbReference type="RuleBase" id="RU000382"/>
    </source>
</evidence>
<keyword evidence="8" id="KW-0210">Decarboxylase</keyword>
<dbReference type="PANTHER" id="PTHR43321">
    <property type="entry name" value="GLUTAMATE DECARBOXYLASE"/>
    <property type="match status" value="1"/>
</dbReference>
<evidence type="ECO:0000256" key="6">
    <source>
        <dbReference type="PIRSR" id="PIRSR602129-50"/>
    </source>
</evidence>
<dbReference type="Proteomes" id="UP000008021">
    <property type="component" value="Chromosome 8"/>
</dbReference>
<dbReference type="Pfam" id="PF00282">
    <property type="entry name" value="Pyridoxal_deC"/>
    <property type="match status" value="1"/>
</dbReference>
<dbReference type="Gene3D" id="3.40.640.10">
    <property type="entry name" value="Type I PLP-dependent aspartate aminotransferase-like (Major domain)"/>
    <property type="match status" value="1"/>
</dbReference>
<evidence type="ECO:0000313" key="10">
    <source>
        <dbReference type="Proteomes" id="UP000008021"/>
    </source>
</evidence>
<dbReference type="GO" id="GO:0030170">
    <property type="term" value="F:pyridoxal phosphate binding"/>
    <property type="evidence" value="ECO:0007669"/>
    <property type="project" value="InterPro"/>
</dbReference>
<dbReference type="Gramene" id="OMERI08G14080.1">
    <property type="protein sequence ID" value="OMERI08G14080.1"/>
    <property type="gene ID" value="OMERI08G14080"/>
</dbReference>
<evidence type="ECO:0000256" key="5">
    <source>
        <dbReference type="ARBA" id="ARBA00023239"/>
    </source>
</evidence>
<keyword evidence="4 6" id="KW-0663">Pyridoxal phosphate</keyword>
<keyword evidence="5 7" id="KW-0456">Lyase</keyword>
<evidence type="ECO:0000256" key="4">
    <source>
        <dbReference type="ARBA" id="ARBA00022898"/>
    </source>
</evidence>
<feature type="modified residue" description="N6-(pyridoxal phosphate)lysine" evidence="6">
    <location>
        <position position="311"/>
    </location>
</feature>
<name>A0A0E0EMA1_9ORYZ</name>
<keyword evidence="10" id="KW-1185">Reference proteome</keyword>